<evidence type="ECO:0000256" key="1">
    <source>
        <dbReference type="SAM" id="MobiDB-lite"/>
    </source>
</evidence>
<name>A0A4U5U3A9_COLLU</name>
<feature type="region of interest" description="Disordered" evidence="1">
    <location>
        <begin position="1"/>
        <end position="68"/>
    </location>
</feature>
<dbReference type="Proteomes" id="UP000298787">
    <property type="component" value="Chromosome 3"/>
</dbReference>
<gene>
    <name evidence="2" type="ORF">D9C73_002269</name>
</gene>
<feature type="compositionally biased region" description="Low complexity" evidence="1">
    <location>
        <begin position="417"/>
        <end position="442"/>
    </location>
</feature>
<proteinExistence type="predicted"/>
<evidence type="ECO:0000313" key="2">
    <source>
        <dbReference type="EMBL" id="TKS68208.1"/>
    </source>
</evidence>
<dbReference type="AlphaFoldDB" id="A0A4U5U3A9"/>
<dbReference type="STRING" id="240159.A0A4U5U3A9"/>
<accession>A0A4U5U3A9</accession>
<keyword evidence="3" id="KW-1185">Reference proteome</keyword>
<protein>
    <submittedName>
        <fullName evidence="2">Uncharacterized protein</fullName>
    </submittedName>
</protein>
<organism evidence="2 3">
    <name type="scientific">Collichthys lucidus</name>
    <name type="common">Big head croaker</name>
    <name type="synonym">Sciaena lucida</name>
    <dbReference type="NCBI Taxonomy" id="240159"/>
    <lineage>
        <taxon>Eukaryota</taxon>
        <taxon>Metazoa</taxon>
        <taxon>Chordata</taxon>
        <taxon>Craniata</taxon>
        <taxon>Vertebrata</taxon>
        <taxon>Euteleostomi</taxon>
        <taxon>Actinopterygii</taxon>
        <taxon>Neopterygii</taxon>
        <taxon>Teleostei</taxon>
        <taxon>Neoteleostei</taxon>
        <taxon>Acanthomorphata</taxon>
        <taxon>Eupercaria</taxon>
        <taxon>Sciaenidae</taxon>
        <taxon>Collichthys</taxon>
    </lineage>
</organism>
<feature type="compositionally biased region" description="Basic and acidic residues" evidence="1">
    <location>
        <begin position="1"/>
        <end position="12"/>
    </location>
</feature>
<reference evidence="2 3" key="1">
    <citation type="submission" date="2019-01" db="EMBL/GenBank/DDBJ databases">
        <title>Genome Assembly of Collichthys lucidus.</title>
        <authorList>
            <person name="Cai M."/>
            <person name="Xiao S."/>
        </authorList>
    </citation>
    <scope>NUCLEOTIDE SEQUENCE [LARGE SCALE GENOMIC DNA]</scope>
    <source>
        <strain evidence="2">JT15FE1705JMU</strain>
        <tissue evidence="2">Muscle</tissue>
    </source>
</reference>
<sequence>MDRNKLQTEKQQRARPSVLPPLLSRGGATQAANQKLNAETPAPLSPEVGQPQPGVPQQPAPQGGPQFLPPTQYYVWSTLGGSPMIMPLQPHVHGSLPTFPQQPLLSPYGFQMIPPPPLLQTPANQPPNSLVLPAETPSGVAPSGNALNPPPQPFQQQQMAATMGQLGVYLPRVLTNPSTVAVQPVNQANGLTNPEQQGTVQTVNQAAGLANRVQQDIVPTVGAASAGVQQTSGLASSGPQLNTNAIPKHTEALCRDKLLKESLNNNNPDHVPTAGQRFPAAVFAINIWHTLPNPEGMMMMMMTMTKQTTVSRTCTRLCTDRQSDSVEDTIDRHHLLHRHPSSSPVVFPSQKSFFHYLPHYAGSRTQGPSQIYPHRFPGAGGSNPAQPFPSHGFIKYSIPQPPGRQSVEVIPSFDANPIPSQDPLQPLQQDQPAQTSQVPPKV</sequence>
<dbReference type="EMBL" id="CM014080">
    <property type="protein sequence ID" value="TKS68208.1"/>
    <property type="molecule type" value="Genomic_DNA"/>
</dbReference>
<feature type="region of interest" description="Disordered" evidence="1">
    <location>
        <begin position="375"/>
        <end position="442"/>
    </location>
</feature>
<evidence type="ECO:0000313" key="3">
    <source>
        <dbReference type="Proteomes" id="UP000298787"/>
    </source>
</evidence>